<evidence type="ECO:0000313" key="2">
    <source>
        <dbReference type="Proteomes" id="UP000659767"/>
    </source>
</evidence>
<dbReference type="EMBL" id="BMSZ01000010">
    <property type="protein sequence ID" value="GGS58468.1"/>
    <property type="molecule type" value="Genomic_DNA"/>
</dbReference>
<keyword evidence="2" id="KW-1185">Reference proteome</keyword>
<evidence type="ECO:0000313" key="1">
    <source>
        <dbReference type="EMBL" id="GGS58468.1"/>
    </source>
</evidence>
<gene>
    <name evidence="1" type="ORF">GCM10010253_36340</name>
</gene>
<dbReference type="Proteomes" id="UP000659767">
    <property type="component" value="Unassembled WGS sequence"/>
</dbReference>
<accession>A0ABQ2T8N1</accession>
<proteinExistence type="predicted"/>
<comment type="caution">
    <text evidence="1">The sequence shown here is derived from an EMBL/GenBank/DDBJ whole genome shotgun (WGS) entry which is preliminary data.</text>
</comment>
<protein>
    <submittedName>
        <fullName evidence="1">Uncharacterized protein</fullName>
    </submittedName>
</protein>
<name>A0ABQ2T8N1_STRBA</name>
<reference evidence="2" key="1">
    <citation type="journal article" date="2019" name="Int. J. Syst. Evol. Microbiol.">
        <title>The Global Catalogue of Microorganisms (GCM) 10K type strain sequencing project: providing services to taxonomists for standard genome sequencing and annotation.</title>
        <authorList>
            <consortium name="The Broad Institute Genomics Platform"/>
            <consortium name="The Broad Institute Genome Sequencing Center for Infectious Disease"/>
            <person name="Wu L."/>
            <person name="Ma J."/>
        </authorList>
    </citation>
    <scope>NUCLEOTIDE SEQUENCE [LARGE SCALE GENOMIC DNA]</scope>
    <source>
        <strain evidence="2">JCM 4350</strain>
    </source>
</reference>
<organism evidence="1 2">
    <name type="scientific">Streptomyces badius</name>
    <dbReference type="NCBI Taxonomy" id="1941"/>
    <lineage>
        <taxon>Bacteria</taxon>
        <taxon>Bacillati</taxon>
        <taxon>Actinomycetota</taxon>
        <taxon>Actinomycetes</taxon>
        <taxon>Kitasatosporales</taxon>
        <taxon>Streptomycetaceae</taxon>
        <taxon>Streptomyces</taxon>
    </lineage>
</organism>
<sequence length="43" mass="4646">MTCREVAAGLRPVGEALVAYPDHPQTLAARDDEAHCLERLAQA</sequence>
<dbReference type="RefSeq" id="WP_256095630.1">
    <property type="nucleotide sequence ID" value="NZ_BMSZ01000010.1"/>
</dbReference>